<dbReference type="InterPro" id="IPR023168">
    <property type="entry name" value="GatB_Yqey_C_2"/>
</dbReference>
<dbReference type="InterPro" id="IPR017959">
    <property type="entry name" value="Asn/Gln-tRNA_amidoTrfase_suB/E"/>
</dbReference>
<evidence type="ECO:0000256" key="6">
    <source>
        <dbReference type="ARBA" id="ARBA00047913"/>
    </source>
</evidence>
<comment type="catalytic activity">
    <reaction evidence="6 7">
        <text>L-glutamyl-tRNA(Gln) + L-glutamine + ATP + H2O = L-glutaminyl-tRNA(Gln) + L-glutamate + ADP + phosphate + H(+)</text>
        <dbReference type="Rhea" id="RHEA:17521"/>
        <dbReference type="Rhea" id="RHEA-COMP:9681"/>
        <dbReference type="Rhea" id="RHEA-COMP:9684"/>
        <dbReference type="ChEBI" id="CHEBI:15377"/>
        <dbReference type="ChEBI" id="CHEBI:15378"/>
        <dbReference type="ChEBI" id="CHEBI:29985"/>
        <dbReference type="ChEBI" id="CHEBI:30616"/>
        <dbReference type="ChEBI" id="CHEBI:43474"/>
        <dbReference type="ChEBI" id="CHEBI:58359"/>
        <dbReference type="ChEBI" id="CHEBI:78520"/>
        <dbReference type="ChEBI" id="CHEBI:78521"/>
        <dbReference type="ChEBI" id="CHEBI:456216"/>
    </reaction>
</comment>
<dbReference type="EMBL" id="MU129027">
    <property type="protein sequence ID" value="KAF9509879.1"/>
    <property type="molecule type" value="Genomic_DNA"/>
</dbReference>
<dbReference type="SUPFAM" id="SSF89095">
    <property type="entry name" value="GatB/YqeY motif"/>
    <property type="match status" value="1"/>
</dbReference>
<evidence type="ECO:0000256" key="7">
    <source>
        <dbReference type="HAMAP-Rule" id="MF_03147"/>
    </source>
</evidence>
<keyword evidence="4 7" id="KW-0067">ATP-binding</keyword>
<proteinExistence type="inferred from homology"/>
<dbReference type="AlphaFoldDB" id="A0A9P6AQM5"/>
<dbReference type="NCBIfam" id="TIGR00133">
    <property type="entry name" value="gatB"/>
    <property type="match status" value="1"/>
</dbReference>
<evidence type="ECO:0000256" key="4">
    <source>
        <dbReference type="ARBA" id="ARBA00022840"/>
    </source>
</evidence>
<comment type="similarity">
    <text evidence="1 7">Belongs to the GatB/GatE family. GatB subfamily.</text>
</comment>
<reference evidence="9" key="1">
    <citation type="journal article" date="2020" name="Nat. Commun.">
        <title>Large-scale genome sequencing of mycorrhizal fungi provides insights into the early evolution of symbiotic traits.</title>
        <authorList>
            <person name="Miyauchi S."/>
            <person name="Kiss E."/>
            <person name="Kuo A."/>
            <person name="Drula E."/>
            <person name="Kohler A."/>
            <person name="Sanchez-Garcia M."/>
            <person name="Morin E."/>
            <person name="Andreopoulos B."/>
            <person name="Barry K.W."/>
            <person name="Bonito G."/>
            <person name="Buee M."/>
            <person name="Carver A."/>
            <person name="Chen C."/>
            <person name="Cichocki N."/>
            <person name="Clum A."/>
            <person name="Culley D."/>
            <person name="Crous P.W."/>
            <person name="Fauchery L."/>
            <person name="Girlanda M."/>
            <person name="Hayes R.D."/>
            <person name="Keri Z."/>
            <person name="LaButti K."/>
            <person name="Lipzen A."/>
            <person name="Lombard V."/>
            <person name="Magnuson J."/>
            <person name="Maillard F."/>
            <person name="Murat C."/>
            <person name="Nolan M."/>
            <person name="Ohm R.A."/>
            <person name="Pangilinan J."/>
            <person name="Pereira M.F."/>
            <person name="Perotto S."/>
            <person name="Peter M."/>
            <person name="Pfister S."/>
            <person name="Riley R."/>
            <person name="Sitrit Y."/>
            <person name="Stielow J.B."/>
            <person name="Szollosi G."/>
            <person name="Zifcakova L."/>
            <person name="Stursova M."/>
            <person name="Spatafora J.W."/>
            <person name="Tedersoo L."/>
            <person name="Vaario L.M."/>
            <person name="Yamada A."/>
            <person name="Yan M."/>
            <person name="Wang P."/>
            <person name="Xu J."/>
            <person name="Bruns T."/>
            <person name="Baldrian P."/>
            <person name="Vilgalys R."/>
            <person name="Dunand C."/>
            <person name="Henrissat B."/>
            <person name="Grigoriev I.V."/>
            <person name="Hibbett D."/>
            <person name="Nagy L.G."/>
            <person name="Martin F.M."/>
        </authorList>
    </citation>
    <scope>NUCLEOTIDE SEQUENCE</scope>
    <source>
        <strain evidence="9">UP504</strain>
    </source>
</reference>
<evidence type="ECO:0000256" key="3">
    <source>
        <dbReference type="ARBA" id="ARBA00022741"/>
    </source>
</evidence>
<dbReference type="InterPro" id="IPR003789">
    <property type="entry name" value="Asn/Gln_tRNA_amidoTrase-B-like"/>
</dbReference>
<protein>
    <recommendedName>
        <fullName evidence="7">Glutamyl-tRNA(Gln) amidotransferase subunit B, mitochondrial</fullName>
        <shortName evidence="7">Glu-AdT subunit B</shortName>
        <ecNumber evidence="7">6.3.5.-</ecNumber>
    </recommendedName>
</protein>
<dbReference type="GO" id="GO:0005739">
    <property type="term" value="C:mitochondrion"/>
    <property type="evidence" value="ECO:0007669"/>
    <property type="project" value="UniProtKB-SubCell"/>
</dbReference>
<dbReference type="Pfam" id="PF02637">
    <property type="entry name" value="GatB_Yqey"/>
    <property type="match status" value="1"/>
</dbReference>
<comment type="caution">
    <text evidence="9">The sequence shown here is derived from an EMBL/GenBank/DDBJ whole genome shotgun (WGS) entry which is preliminary data.</text>
</comment>
<dbReference type="Proteomes" id="UP000886523">
    <property type="component" value="Unassembled WGS sequence"/>
</dbReference>
<dbReference type="SMART" id="SM00845">
    <property type="entry name" value="GatB_Yqey"/>
    <property type="match status" value="1"/>
</dbReference>
<dbReference type="GO" id="GO:0030956">
    <property type="term" value="C:glutamyl-tRNA(Gln) amidotransferase complex"/>
    <property type="evidence" value="ECO:0007669"/>
    <property type="project" value="UniProtKB-UniRule"/>
</dbReference>
<dbReference type="NCBIfam" id="NF004014">
    <property type="entry name" value="PRK05477.1-4"/>
    <property type="match status" value="1"/>
</dbReference>
<evidence type="ECO:0000259" key="8">
    <source>
        <dbReference type="SMART" id="SM00845"/>
    </source>
</evidence>
<dbReference type="PROSITE" id="PS01234">
    <property type="entry name" value="GATB"/>
    <property type="match status" value="1"/>
</dbReference>
<dbReference type="GO" id="GO:0005524">
    <property type="term" value="F:ATP binding"/>
    <property type="evidence" value="ECO:0007669"/>
    <property type="project" value="UniProtKB-KW"/>
</dbReference>
<dbReference type="SUPFAM" id="SSF55931">
    <property type="entry name" value="Glutamine synthetase/guanido kinase"/>
    <property type="match status" value="1"/>
</dbReference>
<dbReference type="EC" id="6.3.5.-" evidence="7"/>
<dbReference type="GO" id="GO:0070681">
    <property type="term" value="P:glutaminyl-tRNAGln biosynthesis via transamidation"/>
    <property type="evidence" value="ECO:0007669"/>
    <property type="project" value="UniProtKB-UniRule"/>
</dbReference>
<evidence type="ECO:0000313" key="10">
    <source>
        <dbReference type="Proteomes" id="UP000886523"/>
    </source>
</evidence>
<organism evidence="9 10">
    <name type="scientific">Hydnum rufescens UP504</name>
    <dbReference type="NCBI Taxonomy" id="1448309"/>
    <lineage>
        <taxon>Eukaryota</taxon>
        <taxon>Fungi</taxon>
        <taxon>Dikarya</taxon>
        <taxon>Basidiomycota</taxon>
        <taxon>Agaricomycotina</taxon>
        <taxon>Agaricomycetes</taxon>
        <taxon>Cantharellales</taxon>
        <taxon>Hydnaceae</taxon>
        <taxon>Hydnum</taxon>
    </lineage>
</organism>
<comment type="subcellular location">
    <subcellularLocation>
        <location evidence="7">Mitochondrion</location>
    </subcellularLocation>
</comment>
<dbReference type="GO" id="GO:0032543">
    <property type="term" value="P:mitochondrial translation"/>
    <property type="evidence" value="ECO:0007669"/>
    <property type="project" value="UniProtKB-UniRule"/>
</dbReference>
<dbReference type="PANTHER" id="PTHR11659">
    <property type="entry name" value="GLUTAMYL-TRNA GLN AMIDOTRANSFERASE SUBUNIT B MITOCHONDRIAL AND PROKARYOTIC PET112-RELATED"/>
    <property type="match status" value="1"/>
</dbReference>
<dbReference type="GO" id="GO:0050567">
    <property type="term" value="F:glutaminyl-tRNA synthase (glutamine-hydrolyzing) activity"/>
    <property type="evidence" value="ECO:0007669"/>
    <property type="project" value="UniProtKB-UniRule"/>
</dbReference>
<evidence type="ECO:0000313" key="9">
    <source>
        <dbReference type="EMBL" id="KAF9509879.1"/>
    </source>
</evidence>
<evidence type="ECO:0000256" key="2">
    <source>
        <dbReference type="ARBA" id="ARBA00022598"/>
    </source>
</evidence>
<sequence>MLRIPVGRATASRCCHRRDLATFASDPRWPGWQAVIGIEVHVQIKSRAKLFSQTRTAFDQPPNTQVSLFDAAFPGTLPNLNIKCVELAVRTALAMGSDVQKRSTFDRKHYFYPDLPSGYQITQKYAPLAMGGQVFIGQGRTVSIEQIQLEQDTAKSTKSISGTVTRLDLNRAGAALMEIVSRPDMRTPEEAGAYVRALQALLRAVGASDGNMEQGSLRCDVNVSVNRKDEPFGTRCEVKNLNSVRFLMSAILSEVRRHTALLDAGCPVPQETRGFDQDRAETFLLRTKEDAPDYRYMPDSNLPPLLLTQDYISAIAATMPELPSALYARLQSQYGISARDTEVLMSIESGSDMGYDGEAEKGSAVNYFEQVADGGDPKVAANWIIHELLGQLAFRNESFHTNPVSVETMRELLALLHDGTLTGTSAKTLLRHILQTRTQIPLTQLIDEMSLRTASSTSLKSLCEAAVSALPRESDVIRKGNEKVVMKLVGHVMKASRGTANARAAADMLREILLPPKL</sequence>
<comment type="subunit">
    <text evidence="7">Subunit of the heterotrimeric GatCAB amidotransferase (AdT) complex, composed of A, B and C subunits.</text>
</comment>
<dbReference type="Gene3D" id="1.10.10.410">
    <property type="match status" value="1"/>
</dbReference>
<accession>A0A9P6AQM5</accession>
<dbReference type="Pfam" id="PF02934">
    <property type="entry name" value="GatB_N"/>
    <property type="match status" value="1"/>
</dbReference>
<name>A0A9P6AQM5_9AGAM</name>
<gene>
    <name evidence="9" type="ORF">BS47DRAFT_1300924</name>
</gene>
<dbReference type="InterPro" id="IPR004413">
    <property type="entry name" value="GatB"/>
</dbReference>
<dbReference type="InterPro" id="IPR014746">
    <property type="entry name" value="Gln_synth/guanido_kin_cat_dom"/>
</dbReference>
<evidence type="ECO:0000256" key="5">
    <source>
        <dbReference type="ARBA" id="ARBA00022917"/>
    </source>
</evidence>
<keyword evidence="3 7" id="KW-0547">Nucleotide-binding</keyword>
<evidence type="ECO:0000256" key="1">
    <source>
        <dbReference type="ARBA" id="ARBA00005306"/>
    </source>
</evidence>
<dbReference type="OrthoDB" id="1722066at2759"/>
<keyword evidence="7" id="KW-0496">Mitochondrion</keyword>
<comment type="function">
    <text evidence="7">Allows the formation of correctly charged Gln-tRNA(Gln) through the transamidation of misacylated Glu-tRNA(Gln) in the mitochondria. The reaction takes place in the presence of glutamine and ATP through an activated gamma-phospho-Glu-tRNA(Gln).</text>
</comment>
<dbReference type="InterPro" id="IPR018027">
    <property type="entry name" value="Asn/Gln_amidotransferase"/>
</dbReference>
<dbReference type="PANTHER" id="PTHR11659:SF0">
    <property type="entry name" value="GLUTAMYL-TRNA(GLN) AMIDOTRANSFERASE SUBUNIT B, MITOCHONDRIAL"/>
    <property type="match status" value="1"/>
</dbReference>
<dbReference type="InterPro" id="IPR006075">
    <property type="entry name" value="Asn/Gln-tRNA_Trfase_suB/E_cat"/>
</dbReference>
<keyword evidence="10" id="KW-1185">Reference proteome</keyword>
<keyword evidence="5 7" id="KW-0648">Protein biosynthesis</keyword>
<keyword evidence="2 7" id="KW-0436">Ligase</keyword>
<dbReference type="InterPro" id="IPR017958">
    <property type="entry name" value="Gln-tRNA_amidoTrfase_suB_CS"/>
</dbReference>
<feature type="domain" description="Asn/Gln amidotransferase" evidence="8">
    <location>
        <begin position="366"/>
        <end position="513"/>
    </location>
</feature>
<dbReference type="HAMAP" id="MF_00121">
    <property type="entry name" value="GatB"/>
    <property type="match status" value="1"/>
</dbReference>
<dbReference type="NCBIfam" id="NF004012">
    <property type="entry name" value="PRK05477.1-2"/>
    <property type="match status" value="1"/>
</dbReference>